<evidence type="ECO:0000256" key="2">
    <source>
        <dbReference type="ARBA" id="ARBA00022723"/>
    </source>
</evidence>
<protein>
    <recommendedName>
        <fullName evidence="4">Phosphoesterase</fullName>
        <ecNumber evidence="4">3.1.4.-</ecNumber>
    </recommendedName>
</protein>
<dbReference type="EMBL" id="DSGT01000002">
    <property type="protein sequence ID" value="HEW52692.1"/>
    <property type="molecule type" value="Genomic_DNA"/>
</dbReference>
<gene>
    <name evidence="6" type="ORF">ENO77_00695</name>
</gene>
<keyword evidence="2 4" id="KW-0479">Metal-binding</keyword>
<evidence type="ECO:0000256" key="4">
    <source>
        <dbReference type="RuleBase" id="RU362039"/>
    </source>
</evidence>
<dbReference type="CDD" id="cd00841">
    <property type="entry name" value="MPP_YfcE"/>
    <property type="match status" value="1"/>
</dbReference>
<dbReference type="PROSITE" id="PS01269">
    <property type="entry name" value="UPF0025"/>
    <property type="match status" value="1"/>
</dbReference>
<comment type="caution">
    <text evidence="6">The sequence shown here is derived from an EMBL/GenBank/DDBJ whole genome shotgun (WGS) entry which is preliminary data.</text>
</comment>
<dbReference type="InterPro" id="IPR053193">
    <property type="entry name" value="MetalloPDE_YfcE-like"/>
</dbReference>
<evidence type="ECO:0000259" key="5">
    <source>
        <dbReference type="Pfam" id="PF12850"/>
    </source>
</evidence>
<dbReference type="NCBIfam" id="TIGR00040">
    <property type="entry name" value="yfcE"/>
    <property type="match status" value="1"/>
</dbReference>
<evidence type="ECO:0000313" key="6">
    <source>
        <dbReference type="EMBL" id="HEW52692.1"/>
    </source>
</evidence>
<dbReference type="PANTHER" id="PTHR43165:SF1">
    <property type="entry name" value="PHOSPHODIESTERASE MJ0936"/>
    <property type="match status" value="1"/>
</dbReference>
<dbReference type="AlphaFoldDB" id="A0A7C2V8Y7"/>
<dbReference type="InterPro" id="IPR020935">
    <property type="entry name" value="PdiEstase_YfcE_CS"/>
</dbReference>
<organism evidence="6">
    <name type="scientific">Ignisphaera aggregans</name>
    <dbReference type="NCBI Taxonomy" id="334771"/>
    <lineage>
        <taxon>Archaea</taxon>
        <taxon>Thermoproteota</taxon>
        <taxon>Thermoprotei</taxon>
        <taxon>Desulfurococcales</taxon>
        <taxon>Desulfurococcaceae</taxon>
        <taxon>Ignisphaera</taxon>
    </lineage>
</organism>
<name>A0A7C2V8Y7_9CREN</name>
<dbReference type="InterPro" id="IPR024654">
    <property type="entry name" value="Calcineurin-like_PHP_lpxH"/>
</dbReference>
<dbReference type="Gene3D" id="3.60.21.10">
    <property type="match status" value="1"/>
</dbReference>
<evidence type="ECO:0000256" key="3">
    <source>
        <dbReference type="ARBA" id="ARBA00022801"/>
    </source>
</evidence>
<comment type="similarity">
    <text evidence="1 4">Belongs to the metallophosphoesterase superfamily. YfcE family.</text>
</comment>
<sequence>MLLGVMSDSHDNVYAIEDAIKVFREHDVDIVIHLGDVISPFALSKILEYPAKLIVVTGNNDGDILQLKEIASKGGAVLKQHMFVTNISNKRFLLMHGFGSREQTRGYAEAMALTGSYDVVLYGHTHEAVAYFKNKVLVLNPGEVCGYITGRRTIALIDVDTLSYELVEF</sequence>
<dbReference type="SUPFAM" id="SSF56300">
    <property type="entry name" value="Metallo-dependent phosphatases"/>
    <property type="match status" value="1"/>
</dbReference>
<reference evidence="6" key="1">
    <citation type="journal article" date="2020" name="mSystems">
        <title>Genome- and Community-Level Interaction Insights into Carbon Utilization and Element Cycling Functions of Hydrothermarchaeota in Hydrothermal Sediment.</title>
        <authorList>
            <person name="Zhou Z."/>
            <person name="Liu Y."/>
            <person name="Xu W."/>
            <person name="Pan J."/>
            <person name="Luo Z.H."/>
            <person name="Li M."/>
        </authorList>
    </citation>
    <scope>NUCLEOTIDE SEQUENCE [LARGE SCALE GENOMIC DNA]</scope>
    <source>
        <strain evidence="6">SpSt-16</strain>
    </source>
</reference>
<dbReference type="PANTHER" id="PTHR43165">
    <property type="entry name" value="METALLOPHOSPHOESTERASE"/>
    <property type="match status" value="1"/>
</dbReference>
<evidence type="ECO:0000256" key="1">
    <source>
        <dbReference type="ARBA" id="ARBA00008950"/>
    </source>
</evidence>
<dbReference type="EC" id="3.1.4.-" evidence="4"/>
<dbReference type="InterPro" id="IPR000979">
    <property type="entry name" value="Phosphodiesterase_MJ0936/Vps29"/>
</dbReference>
<keyword evidence="3" id="KW-0378">Hydrolase</keyword>
<dbReference type="GO" id="GO:0046872">
    <property type="term" value="F:metal ion binding"/>
    <property type="evidence" value="ECO:0007669"/>
    <property type="project" value="UniProtKB-KW"/>
</dbReference>
<proteinExistence type="inferred from homology"/>
<feature type="domain" description="Calcineurin-like phosphoesterase" evidence="5">
    <location>
        <begin position="1"/>
        <end position="161"/>
    </location>
</feature>
<comment type="cofactor">
    <cofactor evidence="4">
        <name>a divalent metal cation</name>
        <dbReference type="ChEBI" id="CHEBI:60240"/>
    </cofactor>
</comment>
<dbReference type="GO" id="GO:0016787">
    <property type="term" value="F:hydrolase activity"/>
    <property type="evidence" value="ECO:0007669"/>
    <property type="project" value="UniProtKB-UniRule"/>
</dbReference>
<accession>A0A7C2V8Y7</accession>
<dbReference type="InterPro" id="IPR041802">
    <property type="entry name" value="MPP_YfcE"/>
</dbReference>
<dbReference type="InterPro" id="IPR029052">
    <property type="entry name" value="Metallo-depent_PP-like"/>
</dbReference>
<dbReference type="Pfam" id="PF12850">
    <property type="entry name" value="Metallophos_2"/>
    <property type="match status" value="1"/>
</dbReference>